<evidence type="ECO:0000313" key="5">
    <source>
        <dbReference type="Proteomes" id="UP001597641"/>
    </source>
</evidence>
<evidence type="ECO:0000259" key="3">
    <source>
        <dbReference type="PROSITE" id="PS51782"/>
    </source>
</evidence>
<feature type="domain" description="LysM" evidence="3">
    <location>
        <begin position="357"/>
        <end position="401"/>
    </location>
</feature>
<dbReference type="Proteomes" id="UP001597641">
    <property type="component" value="Unassembled WGS sequence"/>
</dbReference>
<dbReference type="SUPFAM" id="SSF53955">
    <property type="entry name" value="Lysozyme-like"/>
    <property type="match status" value="1"/>
</dbReference>
<feature type="domain" description="LysM" evidence="3">
    <location>
        <begin position="303"/>
        <end position="347"/>
    </location>
</feature>
<feature type="compositionally biased region" description="Low complexity" evidence="1">
    <location>
        <begin position="796"/>
        <end position="816"/>
    </location>
</feature>
<feature type="compositionally biased region" description="Basic and acidic residues" evidence="1">
    <location>
        <begin position="440"/>
        <end position="459"/>
    </location>
</feature>
<sequence>MRKSFSSLLALLFLPLLALAQLVNVPKNVYFADIHLRISDGAQEEIQKKVDALHRNQTYFKMKVDLADAYFPVIERIFKEEGVPDDYKYLALQESGLLGDAVSTSNAVGYWQFKREAALDFNLRMDNKIDERRHIIEASRGAAKYFLRSNKYYDNWFNSLLSYYLGYTGAKAYTSPSDIGSRKMDVTERSHPYVITFLAHKIAYDAFVGKANPPALSLREMRGTPGQSLADIAMSTQTDYAELEKYNKWLLGSSIPSDKDYYVMIPVRNGGSDAGLLASKGTSTPAARKGLGAAVMSKRNGLSTITARPGDTKEKLARKAGVSTKKFLKYNDMHSFDDIVPGSTYYLEKKNMTADAEYHVVQPGETMQLISQHYGIRLNYLLFKNRMSRSEAPVPGRVLWLQNRRPASTPVEVRDLNKSQAKTAATASTQNWPEATAAQRRQDEPKQDDDKPTKTERASEGNIFKRFINSLKRFKKPEPEQQEEFEQEEAIVAEKIVVETKESAPAPAVSTKATEVVKAKTAEEEEWIEADKEEWVQPEKPAATETVKEVPVKVVPVPAAEPQKKKSVLYPQKDTVPAVQVPAQQAPVDSLPVPATEETFPAEVTALPSTSPVPAEEEGQPEEQTEEWNIGTTAEDGTETKPKDIFVEPATTPATKPAATAKKQQSAPEAAPQPAPKPARHVVRQGETLYGISRMYAVTVNDLNAWNKLGDAPIRVGQELLIAEPLVRPEQQAATEEVSATMPSSTSEYHTVVAGETLYQISKKYDVSLADMRNWNNLTDNNIRLGQELRVKAPAGTAAPARATESESEASALPSTGYHTVAGGESMYQISRKYGVTIKDIMEWNNKSDFAVSVGEKLLIKKK</sequence>
<dbReference type="InterPro" id="IPR018392">
    <property type="entry name" value="LysM"/>
</dbReference>
<gene>
    <name evidence="4" type="ORF">ACFS7Z_06910</name>
</gene>
<feature type="chain" id="PRO_5045301146" evidence="2">
    <location>
        <begin position="21"/>
        <end position="863"/>
    </location>
</feature>
<organism evidence="4 5">
    <name type="scientific">Pontibacter toksunensis</name>
    <dbReference type="NCBI Taxonomy" id="1332631"/>
    <lineage>
        <taxon>Bacteria</taxon>
        <taxon>Pseudomonadati</taxon>
        <taxon>Bacteroidota</taxon>
        <taxon>Cytophagia</taxon>
        <taxon>Cytophagales</taxon>
        <taxon>Hymenobacteraceae</taxon>
        <taxon>Pontibacter</taxon>
    </lineage>
</organism>
<feature type="signal peptide" evidence="2">
    <location>
        <begin position="1"/>
        <end position="20"/>
    </location>
</feature>
<dbReference type="PROSITE" id="PS51782">
    <property type="entry name" value="LYSM"/>
    <property type="match status" value="5"/>
</dbReference>
<feature type="region of interest" description="Disordered" evidence="1">
    <location>
        <begin position="796"/>
        <end position="818"/>
    </location>
</feature>
<dbReference type="InterPro" id="IPR023346">
    <property type="entry name" value="Lysozyme-like_dom_sf"/>
</dbReference>
<dbReference type="CDD" id="cd00118">
    <property type="entry name" value="LysM"/>
    <property type="match status" value="4"/>
</dbReference>
<name>A0ABW6BTE0_9BACT</name>
<dbReference type="Pfam" id="PF01464">
    <property type="entry name" value="SLT"/>
    <property type="match status" value="1"/>
</dbReference>
<feature type="domain" description="LysM" evidence="3">
    <location>
        <begin position="679"/>
        <end position="722"/>
    </location>
</feature>
<dbReference type="SUPFAM" id="SSF54106">
    <property type="entry name" value="LysM domain"/>
    <property type="match status" value="4"/>
</dbReference>
<dbReference type="InterPro" id="IPR036779">
    <property type="entry name" value="LysM_dom_sf"/>
</dbReference>
<accession>A0ABW6BTE0</accession>
<dbReference type="Gene3D" id="1.10.530.10">
    <property type="match status" value="1"/>
</dbReference>
<protein>
    <submittedName>
        <fullName evidence="4">LysM peptidoglycan-binding domain-containing protein</fullName>
    </submittedName>
</protein>
<keyword evidence="2" id="KW-0732">Signal</keyword>
<dbReference type="InterPro" id="IPR008258">
    <property type="entry name" value="Transglycosylase_SLT_dom_1"/>
</dbReference>
<dbReference type="Pfam" id="PF01476">
    <property type="entry name" value="LysM"/>
    <property type="match status" value="5"/>
</dbReference>
<dbReference type="PANTHER" id="PTHR33734">
    <property type="entry name" value="LYSM DOMAIN-CONTAINING GPI-ANCHORED PROTEIN 2"/>
    <property type="match status" value="1"/>
</dbReference>
<dbReference type="Gene3D" id="3.10.350.10">
    <property type="entry name" value="LysM domain"/>
    <property type="match status" value="3"/>
</dbReference>
<keyword evidence="5" id="KW-1185">Reference proteome</keyword>
<feature type="compositionally biased region" description="Acidic residues" evidence="1">
    <location>
        <begin position="615"/>
        <end position="626"/>
    </location>
</feature>
<comment type="caution">
    <text evidence="4">The sequence shown here is derived from an EMBL/GenBank/DDBJ whole genome shotgun (WGS) entry which is preliminary data.</text>
</comment>
<dbReference type="SMART" id="SM00257">
    <property type="entry name" value="LysM"/>
    <property type="match status" value="5"/>
</dbReference>
<feature type="domain" description="LysM" evidence="3">
    <location>
        <begin position="817"/>
        <end position="860"/>
    </location>
</feature>
<feature type="compositionally biased region" description="Low complexity" evidence="1">
    <location>
        <begin position="418"/>
        <end position="431"/>
    </location>
</feature>
<reference evidence="5" key="1">
    <citation type="journal article" date="2019" name="Int. J. Syst. Evol. Microbiol.">
        <title>The Global Catalogue of Microorganisms (GCM) 10K type strain sequencing project: providing services to taxonomists for standard genome sequencing and annotation.</title>
        <authorList>
            <consortium name="The Broad Institute Genomics Platform"/>
            <consortium name="The Broad Institute Genome Sequencing Center for Infectious Disease"/>
            <person name="Wu L."/>
            <person name="Ma J."/>
        </authorList>
    </citation>
    <scope>NUCLEOTIDE SEQUENCE [LARGE SCALE GENOMIC DNA]</scope>
    <source>
        <strain evidence="5">KCTC 23984</strain>
    </source>
</reference>
<dbReference type="PANTHER" id="PTHR33734:SF22">
    <property type="entry name" value="MEMBRANE-BOUND LYTIC MUREIN TRANSGLYCOSYLASE D"/>
    <property type="match status" value="1"/>
</dbReference>
<dbReference type="RefSeq" id="WP_377482712.1">
    <property type="nucleotide sequence ID" value="NZ_JBHUOX010000004.1"/>
</dbReference>
<feature type="region of interest" description="Disordered" evidence="1">
    <location>
        <begin position="409"/>
        <end position="462"/>
    </location>
</feature>
<feature type="compositionally biased region" description="Low complexity" evidence="1">
    <location>
        <begin position="649"/>
        <end position="670"/>
    </location>
</feature>
<dbReference type="CDD" id="cd16894">
    <property type="entry name" value="MltD-like"/>
    <property type="match status" value="1"/>
</dbReference>
<feature type="region of interest" description="Disordered" evidence="1">
    <location>
        <begin position="580"/>
        <end position="681"/>
    </location>
</feature>
<feature type="domain" description="LysM" evidence="3">
    <location>
        <begin position="748"/>
        <end position="791"/>
    </location>
</feature>
<evidence type="ECO:0000256" key="1">
    <source>
        <dbReference type="SAM" id="MobiDB-lite"/>
    </source>
</evidence>
<evidence type="ECO:0000313" key="4">
    <source>
        <dbReference type="EMBL" id="MFD3000084.1"/>
    </source>
</evidence>
<evidence type="ECO:0000256" key="2">
    <source>
        <dbReference type="SAM" id="SignalP"/>
    </source>
</evidence>
<dbReference type="EMBL" id="JBHUOX010000004">
    <property type="protein sequence ID" value="MFD3000084.1"/>
    <property type="molecule type" value="Genomic_DNA"/>
</dbReference>
<proteinExistence type="predicted"/>